<sequence length="213" mass="24837">MFFGTNFLFKVCYFWTAMLPAYIIILLKKYDELKCLSLNFFNNSFYIEAIVVFGFIIFTLFSLYYLLYKINKLKRKKTGQLETTINFNIEKDKNGTVVNYGIYTVNPNLMEYLLSIVIASGITSLDLSQSLYVQLFVFVSVQLLLLLYVLNSSDPIPNLLLVLCRKDIVSVEDRFFIICDRSILKQRLYGLKIIIPFSSTDARNRLYVFKEEG</sequence>
<comment type="caution">
    <text evidence="2">The sequence shown here is derived from an EMBL/GenBank/DDBJ whole genome shotgun (WGS) entry which is preliminary data.</text>
</comment>
<feature type="transmembrane region" description="Helical" evidence="1">
    <location>
        <begin position="45"/>
        <end position="67"/>
    </location>
</feature>
<dbReference type="Proteomes" id="UP000193121">
    <property type="component" value="Unassembled WGS sequence"/>
</dbReference>
<dbReference type="AlphaFoldDB" id="A0A1X1HB88"/>
<protein>
    <submittedName>
        <fullName evidence="2">Uncharacterized protein</fullName>
    </submittedName>
</protein>
<reference evidence="2 3" key="1">
    <citation type="journal article" date="2016" name="Eur. J. Clin. Microbiol. Infect. Dis.">
        <title>Whole genome sequencing as a tool for phylogenetic analysis of clinical strains of Mitis group streptococci.</title>
        <authorList>
            <person name="Rasmussen L.H."/>
            <person name="Dargis R."/>
            <person name="Hojholt K."/>
            <person name="Christensen J.J."/>
            <person name="Skovgaard O."/>
            <person name="Justesen U.S."/>
            <person name="Rosenvinge F.S."/>
            <person name="Moser C."/>
            <person name="Lukjancenko O."/>
            <person name="Rasmussen S."/>
            <person name="Nielsen X.C."/>
        </authorList>
    </citation>
    <scope>NUCLEOTIDE SEQUENCE [LARGE SCALE GENOMIC DNA]</scope>
    <source>
        <strain evidence="2 3">OD_336064_07</strain>
    </source>
</reference>
<dbReference type="EMBL" id="NCUO01000012">
    <property type="protein sequence ID" value="ORO58180.1"/>
    <property type="molecule type" value="Genomic_DNA"/>
</dbReference>
<gene>
    <name evidence="2" type="ORF">B7717_05650</name>
</gene>
<keyword evidence="1" id="KW-0812">Transmembrane</keyword>
<name>A0A1X1HB88_STROR</name>
<organism evidence="2 3">
    <name type="scientific">Streptococcus oralis subsp. oralis</name>
    <dbReference type="NCBI Taxonomy" id="1891914"/>
    <lineage>
        <taxon>Bacteria</taxon>
        <taxon>Bacillati</taxon>
        <taxon>Bacillota</taxon>
        <taxon>Bacilli</taxon>
        <taxon>Lactobacillales</taxon>
        <taxon>Streptococcaceae</taxon>
        <taxon>Streptococcus</taxon>
    </lineage>
</organism>
<feature type="transmembrane region" description="Helical" evidence="1">
    <location>
        <begin position="131"/>
        <end position="150"/>
    </location>
</feature>
<keyword evidence="1" id="KW-1133">Transmembrane helix</keyword>
<accession>A0A1X1HB88</accession>
<evidence type="ECO:0000256" key="1">
    <source>
        <dbReference type="SAM" id="Phobius"/>
    </source>
</evidence>
<evidence type="ECO:0000313" key="3">
    <source>
        <dbReference type="Proteomes" id="UP000193121"/>
    </source>
</evidence>
<proteinExistence type="predicted"/>
<dbReference type="RefSeq" id="WP_049501131.1">
    <property type="nucleotide sequence ID" value="NZ_NCUO01000012.1"/>
</dbReference>
<feature type="transmembrane region" description="Helical" evidence="1">
    <location>
        <begin position="7"/>
        <end position="25"/>
    </location>
</feature>
<keyword evidence="1" id="KW-0472">Membrane</keyword>
<evidence type="ECO:0000313" key="2">
    <source>
        <dbReference type="EMBL" id="ORO58180.1"/>
    </source>
</evidence>